<feature type="domain" description="Amine oxidase" evidence="6">
    <location>
        <begin position="53"/>
        <end position="470"/>
    </location>
</feature>
<dbReference type="EMBL" id="CAID01000004">
    <property type="protein sequence ID" value="CEF97408.1"/>
    <property type="molecule type" value="Genomic_DNA"/>
</dbReference>
<dbReference type="Proteomes" id="UP000009170">
    <property type="component" value="Unassembled WGS sequence"/>
</dbReference>
<reference evidence="7 8" key="2">
    <citation type="journal article" date="2014" name="BMC Genomics">
        <title>An improved genome of the model marine alga Ostreococcus tauri unfolds by assessing Illumina de novo assemblies.</title>
        <authorList>
            <person name="Blanc-Mathieu R."/>
            <person name="Verhelst B."/>
            <person name="Derelle E."/>
            <person name="Rombauts S."/>
            <person name="Bouget F.Y."/>
            <person name="Carre I."/>
            <person name="Chateau A."/>
            <person name="Eyre-Walker A."/>
            <person name="Grimsley N."/>
            <person name="Moreau H."/>
            <person name="Piegu B."/>
            <person name="Rivals E."/>
            <person name="Schackwitz W."/>
            <person name="Van de Peer Y."/>
            <person name="Piganeau G."/>
        </authorList>
    </citation>
    <scope>NUCLEOTIDE SEQUENCE [LARGE SCALE GENOMIC DNA]</scope>
    <source>
        <strain evidence="8">OTTH 0595 / CCAP 157/2 / RCC745</strain>
    </source>
</reference>
<keyword evidence="8" id="KW-1185">Reference proteome</keyword>
<evidence type="ECO:0000256" key="3">
    <source>
        <dbReference type="ARBA" id="ARBA00005995"/>
    </source>
</evidence>
<dbReference type="Pfam" id="PF01593">
    <property type="entry name" value="Amino_oxidase"/>
    <property type="match status" value="1"/>
</dbReference>
<dbReference type="InterPro" id="IPR036188">
    <property type="entry name" value="FAD/NAD-bd_sf"/>
</dbReference>
<dbReference type="InParanoid" id="A0A090N331"/>
<evidence type="ECO:0000256" key="1">
    <source>
        <dbReference type="ARBA" id="ARBA00001974"/>
    </source>
</evidence>
<reference evidence="8" key="1">
    <citation type="journal article" date="2006" name="Proc. Natl. Acad. Sci. U.S.A.">
        <title>Genome analysis of the smallest free-living eukaryote Ostreococcus tauri unveils many unique features.</title>
        <authorList>
            <person name="Derelle E."/>
            <person name="Ferraz C."/>
            <person name="Rombauts S."/>
            <person name="Rouze P."/>
            <person name="Worden A.Z."/>
            <person name="Robbens S."/>
            <person name="Partensky F."/>
            <person name="Degroeve S."/>
            <person name="Echeynie S."/>
            <person name="Cooke R."/>
            <person name="Saeys Y."/>
            <person name="Wuyts J."/>
            <person name="Jabbari K."/>
            <person name="Bowler C."/>
            <person name="Panaud O."/>
            <person name="Piegu B."/>
            <person name="Ball S.G."/>
            <person name="Ral J.-P."/>
            <person name="Bouget F.-Y."/>
            <person name="Piganeau G."/>
            <person name="De Baets B."/>
            <person name="Picard A."/>
            <person name="Delseny M."/>
            <person name="Demaille J."/>
            <person name="Van de Peer Y."/>
            <person name="Moreau H."/>
        </authorList>
    </citation>
    <scope>NUCLEOTIDE SEQUENCE [LARGE SCALE GENOMIC DNA]</scope>
    <source>
        <strain evidence="8">OTTH 0595 / CCAP 157/2 / RCC745</strain>
    </source>
</reference>
<dbReference type="AlphaFoldDB" id="A0A090N331"/>
<dbReference type="GO" id="GO:0046592">
    <property type="term" value="F:polyamine oxidase activity"/>
    <property type="evidence" value="ECO:0007669"/>
    <property type="project" value="UniProtKB-ARBA"/>
</dbReference>
<dbReference type="Gene3D" id="3.50.50.60">
    <property type="entry name" value="FAD/NAD(P)-binding domain"/>
    <property type="match status" value="1"/>
</dbReference>
<dbReference type="PANTHER" id="PTHR10742:SF418">
    <property type="entry name" value="AMINE OXIDASE DOMAIN-CONTAINING PROTEIN"/>
    <property type="match status" value="1"/>
</dbReference>
<comment type="caution">
    <text evidence="7">The sequence shown here is derived from an EMBL/GenBank/DDBJ whole genome shotgun (WGS) entry which is preliminary data.</text>
</comment>
<organism evidence="7 8">
    <name type="scientific">Ostreococcus tauri</name>
    <name type="common">Marine green alga</name>
    <dbReference type="NCBI Taxonomy" id="70448"/>
    <lineage>
        <taxon>Eukaryota</taxon>
        <taxon>Viridiplantae</taxon>
        <taxon>Chlorophyta</taxon>
        <taxon>Mamiellophyceae</taxon>
        <taxon>Mamiellales</taxon>
        <taxon>Bathycoccaceae</taxon>
        <taxon>Ostreococcus</taxon>
    </lineage>
</organism>
<dbReference type="OrthoDB" id="5046242at2759"/>
<dbReference type="SUPFAM" id="SSF51905">
    <property type="entry name" value="FAD/NAD(P)-binding domain"/>
    <property type="match status" value="1"/>
</dbReference>
<comment type="cofactor">
    <cofactor evidence="1">
        <name>FAD</name>
        <dbReference type="ChEBI" id="CHEBI:57692"/>
    </cofactor>
</comment>
<dbReference type="InterPro" id="IPR001613">
    <property type="entry name" value="Flavin_amine_oxidase"/>
</dbReference>
<dbReference type="PANTHER" id="PTHR10742">
    <property type="entry name" value="FLAVIN MONOAMINE OXIDASE"/>
    <property type="match status" value="1"/>
</dbReference>
<keyword evidence="4" id="KW-0560">Oxidoreductase</keyword>
<dbReference type="GO" id="GO:0006598">
    <property type="term" value="P:polyamine catabolic process"/>
    <property type="evidence" value="ECO:0007669"/>
    <property type="project" value="UniProtKB-ARBA"/>
</dbReference>
<dbReference type="InterPro" id="IPR050281">
    <property type="entry name" value="Flavin_monoamine_oxidase"/>
</dbReference>
<sequence length="483" mass="52871">MADASEGRDVRVRDVVVLGGGFAGLHAARCATMVHPERVGGGGGGDDGRFRRLDVVVLEGGDEPGGRVKVTRDLAPWDVNLGPEFVHGDENSALKRFADACGFATFEREWPDRYFLGDEGVLMGADEAETKNVDVKLVHELFDELPNAPKEGEGDLTALEWLTTRVKAPERVIKLAENIYANDFCASLGKLGMRELIEEKKGWIYGEKYLILDRPLREVALALADGLDVRLGWEIESVDYSRPGAVKIKRRGSNEVITARKCIVTLPVTTLRSECPGNRVKFIPRLPAAKVRAAETIQMGNASKVFLGFRKRLWPSDLFDVVCTNCFLPEFWITEYPKSSVAREAKSTKEAALIAETVGLVTFFVAGDLAGELDRMPEHIVFKRAIEQLDMIFDTSCAEHVTTKKIVSWSQERLVQGAYTHPTVNAGDARMMLAAPVANTLFFAGEATHTGVNPCLQGAMETGERAAAQVRASILGIGGHSKL</sequence>
<accession>A0A090N331</accession>
<dbReference type="InterPro" id="IPR002937">
    <property type="entry name" value="Amino_oxidase"/>
</dbReference>
<comment type="pathway">
    <text evidence="2">Amine and polyamine degradation; spermine degradation.</text>
</comment>
<evidence type="ECO:0000313" key="8">
    <source>
        <dbReference type="Proteomes" id="UP000009170"/>
    </source>
</evidence>
<gene>
    <name evidence="7" type="ORF">OT_ostta04g00240</name>
</gene>
<dbReference type="SUPFAM" id="SSF54373">
    <property type="entry name" value="FAD-linked reductases, C-terminal domain"/>
    <property type="match status" value="1"/>
</dbReference>
<evidence type="ECO:0000313" key="7">
    <source>
        <dbReference type="EMBL" id="CEF97408.1"/>
    </source>
</evidence>
<dbReference type="PRINTS" id="PR00757">
    <property type="entry name" value="AMINEOXDASEF"/>
</dbReference>
<proteinExistence type="inferred from homology"/>
<protein>
    <submittedName>
        <fullName evidence="7">Flavin amine oxidase</fullName>
    </submittedName>
</protein>
<dbReference type="RefSeq" id="XP_003078546.2">
    <property type="nucleotide sequence ID" value="XM_003078498.2"/>
</dbReference>
<evidence type="ECO:0000256" key="5">
    <source>
        <dbReference type="PIRSR" id="PIRSR601613-1"/>
    </source>
</evidence>
<evidence type="ECO:0000259" key="6">
    <source>
        <dbReference type="Pfam" id="PF01593"/>
    </source>
</evidence>
<dbReference type="GeneID" id="9834154"/>
<name>A0A090N331_OSTTA</name>
<dbReference type="KEGG" id="ota:OT_ostta04g00240"/>
<feature type="binding site" evidence="5">
    <location>
        <position position="364"/>
    </location>
    <ligand>
        <name>substrate</name>
    </ligand>
</feature>
<evidence type="ECO:0000256" key="2">
    <source>
        <dbReference type="ARBA" id="ARBA00004723"/>
    </source>
</evidence>
<dbReference type="STRING" id="70448.A0A090N331"/>
<comment type="similarity">
    <text evidence="3">Belongs to the flavin monoamine oxidase family.</text>
</comment>
<evidence type="ECO:0000256" key="4">
    <source>
        <dbReference type="ARBA" id="ARBA00023002"/>
    </source>
</evidence>